<protein>
    <submittedName>
        <fullName evidence="1">Uncharacterized protein</fullName>
    </submittedName>
</protein>
<comment type="caution">
    <text evidence="1">The sequence shown here is derived from an EMBL/GenBank/DDBJ whole genome shotgun (WGS) entry which is preliminary data.</text>
</comment>
<dbReference type="EMBL" id="JOKN01000004">
    <property type="protein sequence ID" value="KEQ57129.1"/>
    <property type="molecule type" value="Genomic_DNA"/>
</dbReference>
<evidence type="ECO:0000313" key="2">
    <source>
        <dbReference type="Proteomes" id="UP000028059"/>
    </source>
</evidence>
<name>A0A081RPK6_9ARCH</name>
<gene>
    <name evidence="1" type="ORF">AAA799N04_00409</name>
</gene>
<reference evidence="1 2" key="1">
    <citation type="submission" date="2014-06" db="EMBL/GenBank/DDBJ databases">
        <authorList>
            <person name="Ngugi D.K."/>
            <person name="Blom J."/>
            <person name="Alam I."/>
            <person name="Rashid M."/>
            <person name="Ba Alawi W."/>
            <person name="Zhang G."/>
            <person name="Hikmawan T."/>
            <person name="Guan Y."/>
            <person name="Antunes A."/>
            <person name="Siam R."/>
            <person name="ElDorry H."/>
            <person name="Bajic V."/>
            <person name="Stingl U."/>
        </authorList>
    </citation>
    <scope>NUCLEOTIDE SEQUENCE [LARGE SCALE GENOMIC DNA]</scope>
    <source>
        <strain evidence="1">SCGC AAA799-N04</strain>
    </source>
</reference>
<dbReference type="Proteomes" id="UP000028059">
    <property type="component" value="Unassembled WGS sequence"/>
</dbReference>
<evidence type="ECO:0000313" key="1">
    <source>
        <dbReference type="EMBL" id="KEQ57129.1"/>
    </source>
</evidence>
<proteinExistence type="predicted"/>
<dbReference type="AlphaFoldDB" id="A0A081RPK6"/>
<accession>A0A081RPK6</accession>
<sequence length="55" mass="6267">MKFKSICERNPGYVHLYCLKCGGAVHTEIGFALCVNCEQFYKVILKPLKSWSLKA</sequence>
<keyword evidence="2" id="KW-1185">Reference proteome</keyword>
<organism evidence="1 2">
    <name type="scientific">Marine Group I thaumarchaeote SCGC AAA799-N04</name>
    <dbReference type="NCBI Taxonomy" id="1502293"/>
    <lineage>
        <taxon>Archaea</taxon>
        <taxon>Nitrososphaerota</taxon>
        <taxon>Marine Group I</taxon>
    </lineage>
</organism>